<dbReference type="Pfam" id="PF00480">
    <property type="entry name" value="ROK"/>
    <property type="match status" value="1"/>
</dbReference>
<protein>
    <submittedName>
        <fullName evidence="2">ROK family transcriptional regulator</fullName>
    </submittedName>
</protein>
<dbReference type="InterPro" id="IPR036388">
    <property type="entry name" value="WH-like_DNA-bd_sf"/>
</dbReference>
<reference evidence="2 3" key="1">
    <citation type="submission" date="2018-11" db="EMBL/GenBank/DDBJ databases">
        <title>Trebonia kvetii gen.nov., sp.nov., a novel acidophilic actinobacterium, and proposal of the new actinobacterial family Treboniaceae fam. nov.</title>
        <authorList>
            <person name="Rapoport D."/>
            <person name="Sagova-Mareckova M."/>
            <person name="Sedlacek I."/>
            <person name="Provaznik J."/>
            <person name="Kralova S."/>
            <person name="Pavlinic D."/>
            <person name="Benes V."/>
            <person name="Kopecky J."/>
        </authorList>
    </citation>
    <scope>NUCLEOTIDE SEQUENCE [LARGE SCALE GENOMIC DNA]</scope>
    <source>
        <strain evidence="2 3">15Tr583</strain>
    </source>
</reference>
<dbReference type="OrthoDB" id="3464494at2"/>
<accession>A0A6P2C352</accession>
<dbReference type="SUPFAM" id="SSF53067">
    <property type="entry name" value="Actin-like ATPase domain"/>
    <property type="match status" value="1"/>
</dbReference>
<evidence type="ECO:0000256" key="1">
    <source>
        <dbReference type="ARBA" id="ARBA00006479"/>
    </source>
</evidence>
<dbReference type="InterPro" id="IPR043129">
    <property type="entry name" value="ATPase_NBD"/>
</dbReference>
<proteinExistence type="inferred from homology"/>
<dbReference type="CDD" id="cd24073">
    <property type="entry name" value="ASKHA_ATPase_ROK_CYANR"/>
    <property type="match status" value="1"/>
</dbReference>
<comment type="similarity">
    <text evidence="1">Belongs to the ROK (NagC/XylR) family.</text>
</comment>
<keyword evidence="3" id="KW-1185">Reference proteome</keyword>
<dbReference type="InterPro" id="IPR049874">
    <property type="entry name" value="ROK_cs"/>
</dbReference>
<dbReference type="EMBL" id="RPFW01000002">
    <property type="protein sequence ID" value="TVZ05590.1"/>
    <property type="molecule type" value="Genomic_DNA"/>
</dbReference>
<evidence type="ECO:0000313" key="3">
    <source>
        <dbReference type="Proteomes" id="UP000460272"/>
    </source>
</evidence>
<dbReference type="Proteomes" id="UP000460272">
    <property type="component" value="Unassembled WGS sequence"/>
</dbReference>
<dbReference type="AlphaFoldDB" id="A0A6P2C352"/>
<dbReference type="PANTHER" id="PTHR18964">
    <property type="entry name" value="ROK (REPRESSOR, ORF, KINASE) FAMILY"/>
    <property type="match status" value="1"/>
</dbReference>
<evidence type="ECO:0000313" key="2">
    <source>
        <dbReference type="EMBL" id="TVZ05590.1"/>
    </source>
</evidence>
<gene>
    <name evidence="2" type="ORF">EAS64_13825</name>
</gene>
<dbReference type="PROSITE" id="PS01125">
    <property type="entry name" value="ROK"/>
    <property type="match status" value="1"/>
</dbReference>
<name>A0A6P2C352_9ACTN</name>
<dbReference type="Gene3D" id="3.30.420.40">
    <property type="match status" value="2"/>
</dbReference>
<comment type="caution">
    <text evidence="2">The sequence shown here is derived from an EMBL/GenBank/DDBJ whole genome shotgun (WGS) entry which is preliminary data.</text>
</comment>
<dbReference type="InterPro" id="IPR036390">
    <property type="entry name" value="WH_DNA-bd_sf"/>
</dbReference>
<dbReference type="Gene3D" id="1.10.10.10">
    <property type="entry name" value="Winged helix-like DNA-binding domain superfamily/Winged helix DNA-binding domain"/>
    <property type="match status" value="1"/>
</dbReference>
<sequence length="407" mass="42045">MCMTTQAETPATAQPSEQLSSREKHLAALFTAILTRGPISRRDASRMIGMSQAAVTKLVKPMIANGYVVEQEGYSEGPGRRLIPLAVQPRRHNAIGIKVTERELIGVIVDLHAEVHHSLRVPLAGTGPELVVAQAARLVHDLQLGAQGIGGSCVGVGVGLGGHVDGRAGVVRYSPLLGWHDVPAQQMLAEALDLPVLIENDVNTLAVSELWFGAGRDTSSFAVVTVGSGVGGAIVIDGELWHGASGAAGELGHNIVDPAGPLCHCGRRGCVETFAADDAILSAIAEGNDAVPQSLAEAAALAHGGDHRAREAFSQAGRALGLGLATLVNLLNPPMVILSGEGINASDLLMGALTEQLAASAFSSAAQDCQLVVRPLPDEAWARGAAATMLKHGVLASLMTLVDEVPD</sequence>
<dbReference type="SUPFAM" id="SSF46785">
    <property type="entry name" value="Winged helix' DNA-binding domain"/>
    <property type="match status" value="1"/>
</dbReference>
<organism evidence="2 3">
    <name type="scientific">Trebonia kvetii</name>
    <dbReference type="NCBI Taxonomy" id="2480626"/>
    <lineage>
        <taxon>Bacteria</taxon>
        <taxon>Bacillati</taxon>
        <taxon>Actinomycetota</taxon>
        <taxon>Actinomycetes</taxon>
        <taxon>Streptosporangiales</taxon>
        <taxon>Treboniaceae</taxon>
        <taxon>Trebonia</taxon>
    </lineage>
</organism>
<dbReference type="InterPro" id="IPR000600">
    <property type="entry name" value="ROK"/>
</dbReference>
<dbReference type="PANTHER" id="PTHR18964:SF149">
    <property type="entry name" value="BIFUNCTIONAL UDP-N-ACETYLGLUCOSAMINE 2-EPIMERASE_N-ACETYLMANNOSAMINE KINASE"/>
    <property type="match status" value="1"/>
</dbReference>